<accession>A0A1G5HSM9</accession>
<evidence type="ECO:0000256" key="2">
    <source>
        <dbReference type="ARBA" id="ARBA00022448"/>
    </source>
</evidence>
<evidence type="ECO:0000256" key="6">
    <source>
        <dbReference type="RuleBase" id="RU003732"/>
    </source>
</evidence>
<evidence type="ECO:0000256" key="7">
    <source>
        <dbReference type="SAM" id="Phobius"/>
    </source>
</evidence>
<feature type="transmembrane region" description="Helical" evidence="7">
    <location>
        <begin position="43"/>
        <end position="65"/>
    </location>
</feature>
<feature type="transmembrane region" description="Helical" evidence="7">
    <location>
        <begin position="385"/>
        <end position="406"/>
    </location>
</feature>
<evidence type="ECO:0000256" key="5">
    <source>
        <dbReference type="ARBA" id="ARBA00023136"/>
    </source>
</evidence>
<protein>
    <recommendedName>
        <fullName evidence="6">Transporter</fullName>
    </recommendedName>
</protein>
<organism evidence="8 9">
    <name type="scientific">Desulfoluna spongiiphila</name>
    <dbReference type="NCBI Taxonomy" id="419481"/>
    <lineage>
        <taxon>Bacteria</taxon>
        <taxon>Pseudomonadati</taxon>
        <taxon>Thermodesulfobacteriota</taxon>
        <taxon>Desulfobacteria</taxon>
        <taxon>Desulfobacterales</taxon>
        <taxon>Desulfolunaceae</taxon>
        <taxon>Desulfoluna</taxon>
    </lineage>
</organism>
<feature type="transmembrane region" description="Helical" evidence="7">
    <location>
        <begin position="213"/>
        <end position="232"/>
    </location>
</feature>
<dbReference type="AlphaFoldDB" id="A0A1G5HSM9"/>
<dbReference type="InterPro" id="IPR037272">
    <property type="entry name" value="SNS_sf"/>
</dbReference>
<keyword evidence="5 7" id="KW-0472">Membrane</keyword>
<evidence type="ECO:0000256" key="4">
    <source>
        <dbReference type="ARBA" id="ARBA00022989"/>
    </source>
</evidence>
<evidence type="ECO:0000256" key="1">
    <source>
        <dbReference type="ARBA" id="ARBA00004141"/>
    </source>
</evidence>
<comment type="similarity">
    <text evidence="6">Belongs to the sodium:neurotransmitter symporter (SNF) (TC 2.A.22) family.</text>
</comment>
<proteinExistence type="inferred from homology"/>
<dbReference type="OrthoDB" id="9762833at2"/>
<sequence>MQQKGKRDQFGSRLGFILASAGSAVGLGNIWRFPYVTGENGGAAFVFIYLLMVFSLGFTVMLAEFTLGRNTQRNNVGALMRLGGKAWSMVGWLGIVASIIILSFYGVIGGWTIKYVVSVFQGLPTGADAAAQAGQAFEGFITHSPSVIFYQALFMVATIWVVSKGIGQGIERFCKVLMPALFLIMVVLVVRSLTLDGAMAGISFYLKPDFSKVTGGMCLAAMGQAFFSLSLGNGGMLTYGSYLKKEEPLPSSAFQICILDSLVAFLSGLIIFPAVFAFGFEPASGAGLSFVTLPAVFSQMFGGVFWAGLFFLLLVIASLTSSVNMLEVVCAHFIDEKGWSRRKAPWAIGFGIFLLGVPSAISLAGGLKVYGKSFLDTMDFIASNLMMPLGGLFILLFTGWVIADIAKREVTNEGNVSFALLPVWQVACKVVAPLAVGYIFFQGLAW</sequence>
<dbReference type="SUPFAM" id="SSF161070">
    <property type="entry name" value="SNF-like"/>
    <property type="match status" value="1"/>
</dbReference>
<dbReference type="PROSITE" id="PS50267">
    <property type="entry name" value="NA_NEUROTRAN_SYMP_3"/>
    <property type="match status" value="1"/>
</dbReference>
<dbReference type="NCBIfam" id="NF037979">
    <property type="entry name" value="Na_transp"/>
    <property type="match status" value="1"/>
</dbReference>
<feature type="transmembrane region" description="Helical" evidence="7">
    <location>
        <begin position="253"/>
        <end position="280"/>
    </location>
</feature>
<feature type="transmembrane region" description="Helical" evidence="7">
    <location>
        <begin position="418"/>
        <end position="441"/>
    </location>
</feature>
<dbReference type="CDD" id="cd10336">
    <property type="entry name" value="SLC6sbd_Tyt1-Like"/>
    <property type="match status" value="1"/>
</dbReference>
<dbReference type="PANTHER" id="PTHR42948:SF1">
    <property type="entry name" value="TRANSPORTER"/>
    <property type="match status" value="1"/>
</dbReference>
<feature type="transmembrane region" description="Helical" evidence="7">
    <location>
        <begin position="173"/>
        <end position="193"/>
    </location>
</feature>
<dbReference type="EMBL" id="FMUX01000015">
    <property type="protein sequence ID" value="SCY66865.1"/>
    <property type="molecule type" value="Genomic_DNA"/>
</dbReference>
<comment type="subcellular location">
    <subcellularLocation>
        <location evidence="1">Membrane</location>
        <topology evidence="1">Multi-pass membrane protein</topology>
    </subcellularLocation>
</comment>
<dbReference type="RefSeq" id="WP_092212874.1">
    <property type="nucleotide sequence ID" value="NZ_FMUX01000015.1"/>
</dbReference>
<evidence type="ECO:0000313" key="8">
    <source>
        <dbReference type="EMBL" id="SCY66865.1"/>
    </source>
</evidence>
<name>A0A1G5HSM9_9BACT</name>
<keyword evidence="6" id="KW-0769">Symport</keyword>
<keyword evidence="3 6" id="KW-0812">Transmembrane</keyword>
<dbReference type="Proteomes" id="UP000198870">
    <property type="component" value="Unassembled WGS sequence"/>
</dbReference>
<keyword evidence="2 6" id="KW-0813">Transport</keyword>
<dbReference type="GO" id="GO:0016020">
    <property type="term" value="C:membrane"/>
    <property type="evidence" value="ECO:0007669"/>
    <property type="project" value="UniProtKB-SubCell"/>
</dbReference>
<feature type="transmembrane region" description="Helical" evidence="7">
    <location>
        <begin position="344"/>
        <end position="365"/>
    </location>
</feature>
<feature type="transmembrane region" description="Helical" evidence="7">
    <location>
        <begin position="12"/>
        <end position="31"/>
    </location>
</feature>
<dbReference type="GO" id="GO:0015293">
    <property type="term" value="F:symporter activity"/>
    <property type="evidence" value="ECO:0007669"/>
    <property type="project" value="UniProtKB-KW"/>
</dbReference>
<gene>
    <name evidence="8" type="ORF">SAMN05216233_115127</name>
</gene>
<keyword evidence="9" id="KW-1185">Reference proteome</keyword>
<dbReference type="InterPro" id="IPR047218">
    <property type="entry name" value="YocR/YhdH-like"/>
</dbReference>
<dbReference type="PANTHER" id="PTHR42948">
    <property type="entry name" value="TRANSPORTER"/>
    <property type="match status" value="1"/>
</dbReference>
<evidence type="ECO:0000256" key="3">
    <source>
        <dbReference type="ARBA" id="ARBA00022692"/>
    </source>
</evidence>
<keyword evidence="4 7" id="KW-1133">Transmembrane helix</keyword>
<feature type="transmembrane region" description="Helical" evidence="7">
    <location>
        <begin position="86"/>
        <end position="108"/>
    </location>
</feature>
<reference evidence="8 9" key="1">
    <citation type="submission" date="2016-10" db="EMBL/GenBank/DDBJ databases">
        <authorList>
            <person name="de Groot N.N."/>
        </authorList>
    </citation>
    <scope>NUCLEOTIDE SEQUENCE [LARGE SCALE GENOMIC DNA]</scope>
    <source>
        <strain evidence="8 9">AA1</strain>
    </source>
</reference>
<dbReference type="InterPro" id="IPR000175">
    <property type="entry name" value="Na/ntran_symport"/>
</dbReference>
<dbReference type="PROSITE" id="PS00610">
    <property type="entry name" value="NA_NEUROTRAN_SYMP_1"/>
    <property type="match status" value="1"/>
</dbReference>
<feature type="transmembrane region" description="Helical" evidence="7">
    <location>
        <begin position="147"/>
        <end position="166"/>
    </location>
</feature>
<feature type="transmembrane region" description="Helical" evidence="7">
    <location>
        <begin position="300"/>
        <end position="323"/>
    </location>
</feature>
<dbReference type="PRINTS" id="PR00176">
    <property type="entry name" value="NANEUSMPORT"/>
</dbReference>
<dbReference type="Pfam" id="PF00209">
    <property type="entry name" value="SNF"/>
    <property type="match status" value="2"/>
</dbReference>
<evidence type="ECO:0000313" key="9">
    <source>
        <dbReference type="Proteomes" id="UP000198870"/>
    </source>
</evidence>